<evidence type="ECO:0000313" key="13">
    <source>
        <dbReference type="Proteomes" id="UP000594260"/>
    </source>
</evidence>
<feature type="transmembrane region" description="Helical" evidence="9">
    <location>
        <begin position="173"/>
        <end position="193"/>
    </location>
</feature>
<dbReference type="GeneID" id="111255167"/>
<dbReference type="KEGG" id="vde:111255167"/>
<dbReference type="CDD" id="cd03250">
    <property type="entry name" value="ABCC_MRP_domain1"/>
    <property type="match status" value="1"/>
</dbReference>
<dbReference type="PANTHER" id="PTHR24223">
    <property type="entry name" value="ATP-BINDING CASSETTE SUB-FAMILY C"/>
    <property type="match status" value="1"/>
</dbReference>
<dbReference type="SUPFAM" id="SSF90123">
    <property type="entry name" value="ABC transporter transmembrane region"/>
    <property type="match status" value="2"/>
</dbReference>
<keyword evidence="6" id="KW-0067">ATP-binding</keyword>
<evidence type="ECO:0000259" key="10">
    <source>
        <dbReference type="PROSITE" id="PS50893"/>
    </source>
</evidence>
<keyword evidence="5" id="KW-0547">Nucleotide-binding</keyword>
<evidence type="ECO:0000256" key="4">
    <source>
        <dbReference type="ARBA" id="ARBA00022737"/>
    </source>
</evidence>
<dbReference type="GO" id="GO:0005774">
    <property type="term" value="C:vacuolar membrane"/>
    <property type="evidence" value="ECO:0007669"/>
    <property type="project" value="UniProtKB-SubCell"/>
</dbReference>
<evidence type="ECO:0000256" key="3">
    <source>
        <dbReference type="ARBA" id="ARBA00022692"/>
    </source>
</evidence>
<dbReference type="InterPro" id="IPR011527">
    <property type="entry name" value="ABC1_TM_dom"/>
</dbReference>
<feature type="transmembrane region" description="Helical" evidence="9">
    <location>
        <begin position="363"/>
        <end position="386"/>
    </location>
</feature>
<dbReference type="RefSeq" id="XP_022672568.1">
    <property type="nucleotide sequence ID" value="XM_022816833.1"/>
</dbReference>
<dbReference type="CDD" id="cd18603">
    <property type="entry name" value="ABC_6TM_MRP1_2_3_6_D2_like"/>
    <property type="match status" value="1"/>
</dbReference>
<dbReference type="OrthoDB" id="6498267at2759"/>
<name>A0A7M7KVE3_VARDE</name>
<feature type="transmembrane region" description="Helical" evidence="9">
    <location>
        <begin position="127"/>
        <end position="152"/>
    </location>
</feature>
<dbReference type="EnsemblMetazoa" id="XM_022816833">
    <property type="protein sequence ID" value="XP_022672568"/>
    <property type="gene ID" value="LOC111255167"/>
</dbReference>
<evidence type="ECO:0000256" key="1">
    <source>
        <dbReference type="ARBA" id="ARBA00004128"/>
    </source>
</evidence>
<evidence type="ECO:0000256" key="6">
    <source>
        <dbReference type="ARBA" id="ARBA00022840"/>
    </source>
</evidence>
<dbReference type="InterPro" id="IPR003593">
    <property type="entry name" value="AAA+_ATPase"/>
</dbReference>
<dbReference type="FunFam" id="3.40.50.300:FF:000997">
    <property type="entry name" value="Multidrug resistance-associated protein 1"/>
    <property type="match status" value="1"/>
</dbReference>
<dbReference type="Pfam" id="PF00664">
    <property type="entry name" value="ABC_membrane"/>
    <property type="match status" value="2"/>
</dbReference>
<evidence type="ECO:0000256" key="8">
    <source>
        <dbReference type="ARBA" id="ARBA00023136"/>
    </source>
</evidence>
<feature type="domain" description="ABC transporter" evidence="10">
    <location>
        <begin position="1115"/>
        <end position="1318"/>
    </location>
</feature>
<feature type="transmembrane region" description="Helical" evidence="9">
    <location>
        <begin position="1027"/>
        <end position="1046"/>
    </location>
</feature>
<accession>A0A7M7KVE3</accession>
<organism evidence="12 13">
    <name type="scientific">Varroa destructor</name>
    <name type="common">Honeybee mite</name>
    <dbReference type="NCBI Taxonomy" id="109461"/>
    <lineage>
        <taxon>Eukaryota</taxon>
        <taxon>Metazoa</taxon>
        <taxon>Ecdysozoa</taxon>
        <taxon>Arthropoda</taxon>
        <taxon>Chelicerata</taxon>
        <taxon>Arachnida</taxon>
        <taxon>Acari</taxon>
        <taxon>Parasitiformes</taxon>
        <taxon>Mesostigmata</taxon>
        <taxon>Gamasina</taxon>
        <taxon>Dermanyssoidea</taxon>
        <taxon>Varroidae</taxon>
        <taxon>Varroa</taxon>
    </lineage>
</organism>
<feature type="transmembrane region" description="Helical" evidence="9">
    <location>
        <begin position="919"/>
        <end position="948"/>
    </location>
</feature>
<dbReference type="InterPro" id="IPR036640">
    <property type="entry name" value="ABC1_TM_sf"/>
</dbReference>
<dbReference type="InterPro" id="IPR050173">
    <property type="entry name" value="ABC_transporter_C-like"/>
</dbReference>
<dbReference type="PROSITE" id="PS50893">
    <property type="entry name" value="ABC_TRANSPORTER_2"/>
    <property type="match status" value="2"/>
</dbReference>
<keyword evidence="8 9" id="KW-0472">Membrane</keyword>
<evidence type="ECO:0000313" key="12">
    <source>
        <dbReference type="EnsemblMetazoa" id="XP_022672568"/>
    </source>
</evidence>
<dbReference type="CDD" id="cd03244">
    <property type="entry name" value="ABCC_MRP_domain2"/>
    <property type="match status" value="1"/>
</dbReference>
<dbReference type="GO" id="GO:0016887">
    <property type="term" value="F:ATP hydrolysis activity"/>
    <property type="evidence" value="ECO:0007669"/>
    <property type="project" value="InterPro"/>
</dbReference>
<dbReference type="Gene3D" id="3.40.50.300">
    <property type="entry name" value="P-loop containing nucleotide triphosphate hydrolases"/>
    <property type="match status" value="2"/>
</dbReference>
<dbReference type="FunFam" id="1.20.1560.10:FF:000006">
    <property type="entry name" value="ATP-binding cassette, sub-family C (CFTR/MRP), member 9"/>
    <property type="match status" value="1"/>
</dbReference>
<feature type="domain" description="ABC transporter" evidence="10">
    <location>
        <begin position="478"/>
        <end position="710"/>
    </location>
</feature>
<feature type="transmembrane region" description="Helical" evidence="9">
    <location>
        <begin position="278"/>
        <end position="301"/>
    </location>
</feature>
<dbReference type="InterPro" id="IPR003439">
    <property type="entry name" value="ABC_transporter-like_ATP-bd"/>
</dbReference>
<feature type="domain" description="ABC transmembrane type-1" evidence="11">
    <location>
        <begin position="799"/>
        <end position="1076"/>
    </location>
</feature>
<dbReference type="GO" id="GO:0140359">
    <property type="term" value="F:ABC-type transporter activity"/>
    <property type="evidence" value="ECO:0007669"/>
    <property type="project" value="InterPro"/>
</dbReference>
<dbReference type="PROSITE" id="PS00211">
    <property type="entry name" value="ABC_TRANSPORTER_1"/>
    <property type="match status" value="2"/>
</dbReference>
<sequence length="1318" mass="145859">MYSGPMEELPSRSALKQGEVPLNSQACPEQRASWWSLLSFSWTNSIMEKGVSQQLTLESLWDLQQQNQTLPIETAFQLHLNKKLADIKKESVDKVAVPSNGSTEAGQREAYKTGFGGLVGQALFATFWTTFALGSICLFAADLLGSLGPVLLKKFIGVLRQNVGRTAYDAQNRLHLGGFYAFSLLGTQLAYVFTSQMHYHLLHSLAMRVRTAIISAVYRKSLRLSAASRQRFSAGEMVSLASSDARSLMVVTRTVPLLWSVPLQVVVAFILIRAEAGPSAACAGLIAMAALIPLSSWLAALQKATQASQMITRDSRIKVMSEIIGGIKVLKLHGWELGFKNVVSNIRDRELEKLSKLAEFESYLTLVWFIAPFMVSLVTFTAYALMRPSKESLGLEQALMCLALIQQLRAPLQQLPQVLSSLGQVSVSIRRLDMFFTAEEIEDYISNDDDPNAAIRFENATFHWGSPPPAKRDTAAELKRLNIRSSRGEVKGTIETQQNVVTLGPFNFNVPHGELLAIVGRVAQGKSSLLAALLGELQKLSGKVNVSGRVAFVPQAAWLRSGTLKDNILFGKPLNETRYRDVLRRCALLEDLKVLPAGDMTYLGNAGIGLSGGQKQRISLARAIYAGAEIYLFDDPLAAVDPQVGKHIFEHVISDKGILAGSTRVIVTQAVQFLSRMHKVAVIDGGQIIQHGPYAELLANREARFRALLRRISEQGEREREIQLLEEKFSSPKKIVVPLDPRLSITSDENDPDANIRVLSEFIALDSTTRLTTRECVQIKERPHIIREYLAHTGSAPFVWAVLALVASAAFEMGSTSWISNWNNRPYLQQSGWTLRLAGYSLLGALQGVCLNLGTKFIAKSGLRAARTLHDSILHKVLHAPFYFFDVTPACRVLSRFAGDLEDVELSLFQCLREWLQCFLQLLVIFTVICIKVPLFGILIIPLGIVYYRIQRTYLPTSSRLRNLEISTRTPILTHLSETIQGVTVIRAFRAQDMCTKQIRYLVDENNRCYYPYLCANRWLGVRLESLTTFVLFGTALLILFGGNLITPGAAGLCLSQALRLAGTFGVLVRVTASVTVALLSLNRLLQYLYLPGEANWEEESDASVPENWPLTGTVEFHSYSTRYRPQLPLVVRSISFRAEAGLRIGVVGRTGAGKSSLALALLRALEAVEGRITIDGVDIASLGLHTLRKKISIIPQDPVLFSGSLRLNLDPFGHYSNDDLWNTLEKSHLEDFVLKSPLGLDMAISEGGGNLSVGQRQLVCLARALLRRSKVVIFDEATASIDDETDRRIQEAVREEFVGSTIIAIAHRLHTVVTYDR</sequence>
<dbReference type="Pfam" id="PF00005">
    <property type="entry name" value="ABC_tran"/>
    <property type="match status" value="2"/>
</dbReference>
<evidence type="ECO:0000256" key="5">
    <source>
        <dbReference type="ARBA" id="ARBA00022741"/>
    </source>
</evidence>
<dbReference type="InParanoid" id="A0A7M7KVE3"/>
<keyword evidence="4" id="KW-0677">Repeat</keyword>
<evidence type="ECO:0000259" key="11">
    <source>
        <dbReference type="PROSITE" id="PS50929"/>
    </source>
</evidence>
<keyword evidence="7 9" id="KW-1133">Transmembrane helix</keyword>
<keyword evidence="2" id="KW-0813">Transport</keyword>
<dbReference type="GO" id="GO:0005524">
    <property type="term" value="F:ATP binding"/>
    <property type="evidence" value="ECO:0007669"/>
    <property type="project" value="UniProtKB-KW"/>
</dbReference>
<dbReference type="Proteomes" id="UP000594260">
    <property type="component" value="Unplaced"/>
</dbReference>
<dbReference type="SUPFAM" id="SSF52540">
    <property type="entry name" value="P-loop containing nucleoside triphosphate hydrolases"/>
    <property type="match status" value="2"/>
</dbReference>
<dbReference type="FunFam" id="1.20.1560.10:FF:000013">
    <property type="entry name" value="ABC transporter C family member 2"/>
    <property type="match status" value="1"/>
</dbReference>
<proteinExistence type="predicted"/>
<reference evidence="12" key="1">
    <citation type="submission" date="2021-01" db="UniProtKB">
        <authorList>
            <consortium name="EnsemblMetazoa"/>
        </authorList>
    </citation>
    <scope>IDENTIFICATION</scope>
</reference>
<comment type="subcellular location">
    <subcellularLocation>
        <location evidence="1">Vacuole membrane</location>
        <topology evidence="1">Multi-pass membrane protein</topology>
    </subcellularLocation>
</comment>
<keyword evidence="13" id="KW-1185">Reference proteome</keyword>
<evidence type="ECO:0000256" key="7">
    <source>
        <dbReference type="ARBA" id="ARBA00022989"/>
    </source>
</evidence>
<dbReference type="FunFam" id="3.40.50.300:FF:000838">
    <property type="entry name" value="ABC multidrug transporter (Eurofung)"/>
    <property type="match status" value="1"/>
</dbReference>
<feature type="domain" description="ABC transmembrane type-1" evidence="11">
    <location>
        <begin position="132"/>
        <end position="424"/>
    </location>
</feature>
<evidence type="ECO:0000256" key="2">
    <source>
        <dbReference type="ARBA" id="ARBA00022448"/>
    </source>
</evidence>
<dbReference type="PROSITE" id="PS50929">
    <property type="entry name" value="ABC_TM1F"/>
    <property type="match status" value="2"/>
</dbReference>
<dbReference type="InterPro" id="IPR027417">
    <property type="entry name" value="P-loop_NTPase"/>
</dbReference>
<feature type="transmembrane region" description="Helical" evidence="9">
    <location>
        <begin position="255"/>
        <end position="272"/>
    </location>
</feature>
<dbReference type="SMART" id="SM00382">
    <property type="entry name" value="AAA"/>
    <property type="match status" value="2"/>
</dbReference>
<dbReference type="PANTHER" id="PTHR24223:SF443">
    <property type="entry name" value="MULTIDRUG-RESISTANCE LIKE PROTEIN 1, ISOFORM I"/>
    <property type="match status" value="1"/>
</dbReference>
<dbReference type="InterPro" id="IPR017871">
    <property type="entry name" value="ABC_transporter-like_CS"/>
</dbReference>
<protein>
    <submittedName>
        <fullName evidence="12">Uncharacterized protein</fullName>
    </submittedName>
</protein>
<keyword evidence="3 9" id="KW-0812">Transmembrane</keyword>
<dbReference type="Gene3D" id="1.20.1560.10">
    <property type="entry name" value="ABC transporter type 1, transmembrane domain"/>
    <property type="match status" value="2"/>
</dbReference>
<evidence type="ECO:0000256" key="9">
    <source>
        <dbReference type="SAM" id="Phobius"/>
    </source>
</evidence>